<dbReference type="AlphaFoldDB" id="A0A0D2FRA9"/>
<evidence type="ECO:0000256" key="1">
    <source>
        <dbReference type="ARBA" id="ARBA00004123"/>
    </source>
</evidence>
<evidence type="ECO:0000256" key="3">
    <source>
        <dbReference type="ARBA" id="ARBA00023015"/>
    </source>
</evidence>
<dbReference type="SUPFAM" id="SSF54447">
    <property type="entry name" value="ssDNA-binding transcriptional regulator domain"/>
    <property type="match status" value="1"/>
</dbReference>
<dbReference type="InterPro" id="IPR045125">
    <property type="entry name" value="Sub1/Tcp4-like"/>
</dbReference>
<keyword evidence="10" id="KW-1185">Reference proteome</keyword>
<accession>A0A0D2FRA9</accession>
<dbReference type="Pfam" id="PF02229">
    <property type="entry name" value="PC4"/>
    <property type="match status" value="1"/>
</dbReference>
<feature type="region of interest" description="Disordered" evidence="7">
    <location>
        <begin position="1"/>
        <end position="34"/>
    </location>
</feature>
<dbReference type="GO" id="GO:0003677">
    <property type="term" value="F:DNA binding"/>
    <property type="evidence" value="ECO:0007669"/>
    <property type="project" value="UniProtKB-KW"/>
</dbReference>
<dbReference type="EMBL" id="KN846958">
    <property type="protein sequence ID" value="KIW69064.1"/>
    <property type="molecule type" value="Genomic_DNA"/>
</dbReference>
<dbReference type="EMBL" id="KN846958">
    <property type="protein sequence ID" value="KIW69065.1"/>
    <property type="molecule type" value="Genomic_DNA"/>
</dbReference>
<name>A0A0D2FRA9_9EURO</name>
<dbReference type="InterPro" id="IPR003173">
    <property type="entry name" value="PC4_C"/>
</dbReference>
<evidence type="ECO:0000256" key="5">
    <source>
        <dbReference type="ARBA" id="ARBA00023163"/>
    </source>
</evidence>
<evidence type="ECO:0000256" key="7">
    <source>
        <dbReference type="SAM" id="MobiDB-lite"/>
    </source>
</evidence>
<dbReference type="InterPro" id="IPR009044">
    <property type="entry name" value="ssDNA-bd_transcriptional_reg"/>
</dbReference>
<evidence type="ECO:0000256" key="2">
    <source>
        <dbReference type="ARBA" id="ARBA00009001"/>
    </source>
</evidence>
<evidence type="ECO:0000256" key="6">
    <source>
        <dbReference type="ARBA" id="ARBA00023242"/>
    </source>
</evidence>
<dbReference type="GO" id="GO:0060261">
    <property type="term" value="P:positive regulation of transcription initiation by RNA polymerase II"/>
    <property type="evidence" value="ECO:0007669"/>
    <property type="project" value="InterPro"/>
</dbReference>
<evidence type="ECO:0000313" key="10">
    <source>
        <dbReference type="Proteomes" id="UP000054266"/>
    </source>
</evidence>
<dbReference type="STRING" id="5601.A0A0D2FRA9"/>
<organism evidence="9 10">
    <name type="scientific">Phialophora macrospora</name>
    <dbReference type="NCBI Taxonomy" id="1851006"/>
    <lineage>
        <taxon>Eukaryota</taxon>
        <taxon>Fungi</taxon>
        <taxon>Dikarya</taxon>
        <taxon>Ascomycota</taxon>
        <taxon>Pezizomycotina</taxon>
        <taxon>Eurotiomycetes</taxon>
        <taxon>Chaetothyriomycetidae</taxon>
        <taxon>Chaetothyriales</taxon>
        <taxon>Herpotrichiellaceae</taxon>
        <taxon>Phialophora</taxon>
    </lineage>
</organism>
<evidence type="ECO:0000256" key="4">
    <source>
        <dbReference type="ARBA" id="ARBA00023125"/>
    </source>
</evidence>
<comment type="similarity">
    <text evidence="2">Belongs to the transcriptional coactivator PC4 family.</text>
</comment>
<feature type="region of interest" description="Disordered" evidence="7">
    <location>
        <begin position="58"/>
        <end position="88"/>
    </location>
</feature>
<dbReference type="PANTHER" id="PTHR13215">
    <property type="entry name" value="RNA POLYMERASE II TRANSCRIPTIONAL COACTIVATOR"/>
    <property type="match status" value="1"/>
</dbReference>
<dbReference type="Proteomes" id="UP000054266">
    <property type="component" value="Unassembled WGS sequence"/>
</dbReference>
<gene>
    <name evidence="9" type="ORF">PV04_04963</name>
</gene>
<keyword evidence="3" id="KW-0805">Transcription regulation</keyword>
<dbReference type="Gene3D" id="2.30.31.10">
    <property type="entry name" value="Transcriptional Coactivator Pc4, Chain A"/>
    <property type="match status" value="1"/>
</dbReference>
<proteinExistence type="inferred from homology"/>
<keyword evidence="5" id="KW-0804">Transcription</keyword>
<feature type="domain" description="Transcriptional coactivator p15 (PC4) C-terminal" evidence="8">
    <location>
        <begin position="100"/>
        <end position="150"/>
    </location>
</feature>
<sequence>MKTKSKSKSRDKPSSSPSTSTPKKDHLKNPSHPYTFEHLHNAYITSLSHANTMPFTKKRKSAADSDVDEVSTTKRGKGASGNAFRPSSKVQIDADGNKFWEIAKTRRVTISEFKGQTMVGIREYYEKDGQWLPGKKGISLTLEQYSALIQVTPQIEDLLKSQGKKVPRPNYSGNVPTEDDDQSDDGGQKDVKLNIDATSDEDE</sequence>
<reference evidence="9 10" key="1">
    <citation type="submission" date="2015-01" db="EMBL/GenBank/DDBJ databases">
        <title>The Genome Sequence of Capronia semiimmersa CBS27337.</title>
        <authorList>
            <consortium name="The Broad Institute Genomics Platform"/>
            <person name="Cuomo C."/>
            <person name="de Hoog S."/>
            <person name="Gorbushina A."/>
            <person name="Stielow B."/>
            <person name="Teixiera M."/>
            <person name="Abouelleil A."/>
            <person name="Chapman S.B."/>
            <person name="Priest M."/>
            <person name="Young S.K."/>
            <person name="Wortman J."/>
            <person name="Nusbaum C."/>
            <person name="Birren B."/>
        </authorList>
    </citation>
    <scope>NUCLEOTIDE SEQUENCE [LARGE SCALE GENOMIC DNA]</scope>
    <source>
        <strain evidence="9 10">CBS 27337</strain>
    </source>
</reference>
<dbReference type="GO" id="GO:0003713">
    <property type="term" value="F:transcription coactivator activity"/>
    <property type="evidence" value="ECO:0007669"/>
    <property type="project" value="InterPro"/>
</dbReference>
<feature type="region of interest" description="Disordered" evidence="7">
    <location>
        <begin position="160"/>
        <end position="203"/>
    </location>
</feature>
<protein>
    <recommendedName>
        <fullName evidence="8">Transcriptional coactivator p15 (PC4) C-terminal domain-containing protein</fullName>
    </recommendedName>
</protein>
<comment type="subcellular location">
    <subcellularLocation>
        <location evidence="1">Nucleus</location>
    </subcellularLocation>
</comment>
<evidence type="ECO:0000313" key="9">
    <source>
        <dbReference type="EMBL" id="KIW69065.1"/>
    </source>
</evidence>
<keyword evidence="6" id="KW-0539">Nucleus</keyword>
<dbReference type="HOGENOM" id="CLU_104273_0_0_1"/>
<evidence type="ECO:0000259" key="8">
    <source>
        <dbReference type="Pfam" id="PF02229"/>
    </source>
</evidence>
<keyword evidence="4" id="KW-0238">DNA-binding</keyword>
<dbReference type="GO" id="GO:0005634">
    <property type="term" value="C:nucleus"/>
    <property type="evidence" value="ECO:0007669"/>
    <property type="project" value="UniProtKB-SubCell"/>
</dbReference>